<feature type="transmembrane region" description="Helical" evidence="10">
    <location>
        <begin position="88"/>
        <end position="105"/>
    </location>
</feature>
<feature type="domain" description="RCK C-terminal" evidence="11">
    <location>
        <begin position="429"/>
        <end position="510"/>
    </location>
</feature>
<keyword evidence="7" id="KW-0406">Ion transport</keyword>
<evidence type="ECO:0000256" key="4">
    <source>
        <dbReference type="ARBA" id="ARBA00022475"/>
    </source>
</evidence>
<dbReference type="Proteomes" id="UP001500556">
    <property type="component" value="Unassembled WGS sequence"/>
</dbReference>
<evidence type="ECO:0000256" key="8">
    <source>
        <dbReference type="ARBA" id="ARBA00023136"/>
    </source>
</evidence>
<keyword evidence="2" id="KW-0813">Transport</keyword>
<feature type="transmembrane region" description="Helical" evidence="10">
    <location>
        <begin position="117"/>
        <end position="140"/>
    </location>
</feature>
<dbReference type="InterPro" id="IPR036721">
    <property type="entry name" value="RCK_C_sf"/>
</dbReference>
<feature type="transmembrane region" description="Helical" evidence="10">
    <location>
        <begin position="146"/>
        <end position="166"/>
    </location>
</feature>
<gene>
    <name evidence="12" type="ORF">GCM10025782_27950</name>
</gene>
<dbReference type="PANTHER" id="PTHR32507">
    <property type="entry name" value="NA(+)/H(+) ANTIPORTER 1"/>
    <property type="match status" value="1"/>
</dbReference>
<reference evidence="13" key="1">
    <citation type="journal article" date="2019" name="Int. J. Syst. Evol. Microbiol.">
        <title>The Global Catalogue of Microorganisms (GCM) 10K type strain sequencing project: providing services to taxonomists for standard genome sequencing and annotation.</title>
        <authorList>
            <consortium name="The Broad Institute Genomics Platform"/>
            <consortium name="The Broad Institute Genome Sequencing Center for Infectious Disease"/>
            <person name="Wu L."/>
            <person name="Ma J."/>
        </authorList>
    </citation>
    <scope>NUCLEOTIDE SEQUENCE [LARGE SCALE GENOMIC DNA]</scope>
    <source>
        <strain evidence="13">JCM 18961</strain>
    </source>
</reference>
<keyword evidence="5 10" id="KW-0812">Transmembrane</keyword>
<dbReference type="InterPro" id="IPR006153">
    <property type="entry name" value="Cation/H_exchanger_TM"/>
</dbReference>
<dbReference type="InterPro" id="IPR038770">
    <property type="entry name" value="Na+/solute_symporter_sf"/>
</dbReference>
<feature type="transmembrane region" description="Helical" evidence="10">
    <location>
        <begin position="389"/>
        <end position="413"/>
    </location>
</feature>
<comment type="caution">
    <text evidence="12">The sequence shown here is derived from an EMBL/GenBank/DDBJ whole genome shotgun (WGS) entry which is preliminary data.</text>
</comment>
<dbReference type="InterPro" id="IPR006037">
    <property type="entry name" value="RCK_C"/>
</dbReference>
<dbReference type="EMBL" id="BAABLO010000011">
    <property type="protein sequence ID" value="GAA4727666.1"/>
    <property type="molecule type" value="Genomic_DNA"/>
</dbReference>
<feature type="compositionally biased region" description="Basic and acidic residues" evidence="9">
    <location>
        <begin position="568"/>
        <end position="578"/>
    </location>
</feature>
<sequence>MGTGFTERSSALLPATVSEAGSSAGFTLHDLTPALLVGSLVLLVAVAAVRLSVKSGLPSLLIYLGLGLAIGESGPFGIEFDSNELTQVLGYAALILILAEGGLGTKWEGIRRSVAPAAVLSTVGVIVSVLVVALSARFVLHLDWNTALLVGAILSSTDAAAVFSVLRRVPLPRRITGMLEAESGFNDAPVVILVTALAARSADPSQAEGWLTLALKAVVELGVGAAVGLAVGWLGGQFMRRAASGSSGLFSIGVVALTVLAYAVAASIHTSGFIACYLAALVLGNLRLPHRPAVTGLSTALGWVAQIGLFVLLGLLASPSKMLDQLVPAVVIGLVLLLVARPLSVVASVAPFRLGWRDQVFLSWAGLRGAVPVVLATVPLTVGARNVDWIFELVFVLVVIFTIVQGPTLPWVAQRLGIVEDHRTLDLAVEATPLEELDAELIQVTVGPASRLHGVEVFELRLPQGANVTLVVRGGRGFVPEPNTVVRRGDQLLIVATADVRAKAEKRVREVSRSGRLAGWANPGRAREAGADRGVARRAAGPVDRGQGSRAGSGVGSGVERALAGVTRRLDRGRDGKK</sequence>
<dbReference type="PANTHER" id="PTHR32507:SF7">
    <property type="entry name" value="K(+)_H(+) ANTIPORTER NHAP2"/>
    <property type="match status" value="1"/>
</dbReference>
<name>A0ABP8YJF2_9MICO</name>
<dbReference type="SUPFAM" id="SSF116726">
    <property type="entry name" value="TrkA C-terminal domain-like"/>
    <property type="match status" value="1"/>
</dbReference>
<proteinExistence type="predicted"/>
<evidence type="ECO:0000256" key="6">
    <source>
        <dbReference type="ARBA" id="ARBA00022989"/>
    </source>
</evidence>
<dbReference type="NCBIfam" id="NF003715">
    <property type="entry name" value="PRK05326.1-2"/>
    <property type="match status" value="1"/>
</dbReference>
<feature type="transmembrane region" description="Helical" evidence="10">
    <location>
        <begin position="300"/>
        <end position="320"/>
    </location>
</feature>
<feature type="transmembrane region" description="Helical" evidence="10">
    <location>
        <begin position="361"/>
        <end position="383"/>
    </location>
</feature>
<keyword evidence="8 10" id="KW-0472">Membrane</keyword>
<dbReference type="RefSeq" id="WP_345504207.1">
    <property type="nucleotide sequence ID" value="NZ_BAABLO010000011.1"/>
</dbReference>
<protein>
    <submittedName>
        <fullName evidence="12">Potassium/proton antiporter</fullName>
    </submittedName>
</protein>
<organism evidence="12 13">
    <name type="scientific">Pedococcus ginsenosidimutans</name>
    <dbReference type="NCBI Taxonomy" id="490570"/>
    <lineage>
        <taxon>Bacteria</taxon>
        <taxon>Bacillati</taxon>
        <taxon>Actinomycetota</taxon>
        <taxon>Actinomycetes</taxon>
        <taxon>Micrococcales</taxon>
        <taxon>Intrasporangiaceae</taxon>
        <taxon>Pedococcus</taxon>
    </lineage>
</organism>
<evidence type="ECO:0000256" key="1">
    <source>
        <dbReference type="ARBA" id="ARBA00004651"/>
    </source>
</evidence>
<evidence type="ECO:0000256" key="10">
    <source>
        <dbReference type="SAM" id="Phobius"/>
    </source>
</evidence>
<dbReference type="Pfam" id="PF00999">
    <property type="entry name" value="Na_H_Exchanger"/>
    <property type="match status" value="1"/>
</dbReference>
<evidence type="ECO:0000313" key="12">
    <source>
        <dbReference type="EMBL" id="GAA4727666.1"/>
    </source>
</evidence>
<feature type="transmembrane region" description="Helical" evidence="10">
    <location>
        <begin position="210"/>
        <end position="235"/>
    </location>
</feature>
<evidence type="ECO:0000256" key="7">
    <source>
        <dbReference type="ARBA" id="ARBA00023065"/>
    </source>
</evidence>
<keyword evidence="3" id="KW-0050">Antiport</keyword>
<dbReference type="Gene3D" id="3.30.70.1450">
    <property type="entry name" value="Regulator of K+ conductance, C-terminal domain"/>
    <property type="match status" value="1"/>
</dbReference>
<accession>A0ABP8YJF2</accession>
<keyword evidence="4" id="KW-1003">Cell membrane</keyword>
<feature type="compositionally biased region" description="Low complexity" evidence="9">
    <location>
        <begin position="537"/>
        <end position="548"/>
    </location>
</feature>
<keyword evidence="6 10" id="KW-1133">Transmembrane helix</keyword>
<feature type="transmembrane region" description="Helical" evidence="10">
    <location>
        <begin position="326"/>
        <end position="349"/>
    </location>
</feature>
<feature type="compositionally biased region" description="Basic and acidic residues" evidence="9">
    <location>
        <begin position="525"/>
        <end position="535"/>
    </location>
</feature>
<evidence type="ECO:0000259" key="11">
    <source>
        <dbReference type="PROSITE" id="PS51202"/>
    </source>
</evidence>
<evidence type="ECO:0000313" key="13">
    <source>
        <dbReference type="Proteomes" id="UP001500556"/>
    </source>
</evidence>
<evidence type="ECO:0000256" key="3">
    <source>
        <dbReference type="ARBA" id="ARBA00022449"/>
    </source>
</evidence>
<evidence type="ECO:0000256" key="2">
    <source>
        <dbReference type="ARBA" id="ARBA00022448"/>
    </source>
</evidence>
<dbReference type="PROSITE" id="PS51202">
    <property type="entry name" value="RCK_C"/>
    <property type="match status" value="1"/>
</dbReference>
<evidence type="ECO:0000256" key="9">
    <source>
        <dbReference type="SAM" id="MobiDB-lite"/>
    </source>
</evidence>
<dbReference type="NCBIfam" id="NF003716">
    <property type="entry name" value="PRK05326.1-3"/>
    <property type="match status" value="1"/>
</dbReference>
<feature type="transmembrane region" description="Helical" evidence="10">
    <location>
        <begin position="34"/>
        <end position="53"/>
    </location>
</feature>
<dbReference type="Gene3D" id="1.20.1530.20">
    <property type="match status" value="1"/>
</dbReference>
<feature type="transmembrane region" description="Helical" evidence="10">
    <location>
        <begin position="60"/>
        <end position="76"/>
    </location>
</feature>
<dbReference type="Pfam" id="PF02080">
    <property type="entry name" value="TrkA_C"/>
    <property type="match status" value="1"/>
</dbReference>
<feature type="region of interest" description="Disordered" evidence="9">
    <location>
        <begin position="519"/>
        <end position="578"/>
    </location>
</feature>
<evidence type="ECO:0000256" key="5">
    <source>
        <dbReference type="ARBA" id="ARBA00022692"/>
    </source>
</evidence>
<comment type="subcellular location">
    <subcellularLocation>
        <location evidence="1">Cell membrane</location>
        <topology evidence="1">Multi-pass membrane protein</topology>
    </subcellularLocation>
</comment>
<keyword evidence="13" id="KW-1185">Reference proteome</keyword>